<gene>
    <name evidence="2" type="ORF">AVDCRST_MAG08-4607</name>
</gene>
<evidence type="ECO:0000313" key="2">
    <source>
        <dbReference type="EMBL" id="CAA9290989.1"/>
    </source>
</evidence>
<dbReference type="EMBL" id="CADCTG010000375">
    <property type="protein sequence ID" value="CAA9290989.1"/>
    <property type="molecule type" value="Genomic_DNA"/>
</dbReference>
<name>A0A6J4JYQ9_9PROT</name>
<evidence type="ECO:0000256" key="1">
    <source>
        <dbReference type="SAM" id="MobiDB-lite"/>
    </source>
</evidence>
<dbReference type="AlphaFoldDB" id="A0A6J4JYQ9"/>
<feature type="non-terminal residue" evidence="2">
    <location>
        <position position="1"/>
    </location>
</feature>
<accession>A0A6J4JYQ9</accession>
<feature type="region of interest" description="Disordered" evidence="1">
    <location>
        <begin position="1"/>
        <end position="189"/>
    </location>
</feature>
<feature type="compositionally biased region" description="Basic residues" evidence="1">
    <location>
        <begin position="79"/>
        <end position="94"/>
    </location>
</feature>
<sequence length="189" mass="19919">ERRPGAPLAAHRRRPQPGPRPLDTPAGGGLGERRRRGARPLVHARLAGLGPRAGVDGGRPGRAGAAVAAGPRGGVAGVARRRHGARRSGPRRGRPARDAGRDGLRRRRVPRPAGALPRSGPREQPRPFPARPRGGAGGRPTSRPHGGDRGGTPLRDRAARRARAGHGGERRACRRHPARPACGRAHRVL</sequence>
<reference evidence="2" key="1">
    <citation type="submission" date="2020-02" db="EMBL/GenBank/DDBJ databases">
        <authorList>
            <person name="Meier V. D."/>
        </authorList>
    </citation>
    <scope>NUCLEOTIDE SEQUENCE</scope>
    <source>
        <strain evidence="2">AVDCRST_MAG08</strain>
    </source>
</reference>
<organism evidence="2">
    <name type="scientific">uncultured Acetobacteraceae bacterium</name>
    <dbReference type="NCBI Taxonomy" id="169975"/>
    <lineage>
        <taxon>Bacteria</taxon>
        <taxon>Pseudomonadati</taxon>
        <taxon>Pseudomonadota</taxon>
        <taxon>Alphaproteobacteria</taxon>
        <taxon>Acetobacterales</taxon>
        <taxon>Acetobacteraceae</taxon>
        <taxon>environmental samples</taxon>
    </lineage>
</organism>
<feature type="non-terminal residue" evidence="2">
    <location>
        <position position="189"/>
    </location>
</feature>
<feature type="compositionally biased region" description="Basic residues" evidence="1">
    <location>
        <begin position="172"/>
        <end position="189"/>
    </location>
</feature>
<protein>
    <submittedName>
        <fullName evidence="2">Uncharacterized protein</fullName>
    </submittedName>
</protein>
<proteinExistence type="predicted"/>